<proteinExistence type="predicted"/>
<gene>
    <name evidence="4" type="ORF">JRV97_06800</name>
</gene>
<dbReference type="RefSeq" id="WP_280997440.1">
    <property type="nucleotide sequence ID" value="NZ_CP069362.1"/>
</dbReference>
<organism evidence="4 5">
    <name type="scientific">Marinitoga aeolica</name>
    <dbReference type="NCBI Taxonomy" id="2809031"/>
    <lineage>
        <taxon>Bacteria</taxon>
        <taxon>Thermotogati</taxon>
        <taxon>Thermotogota</taxon>
        <taxon>Thermotogae</taxon>
        <taxon>Petrotogales</taxon>
        <taxon>Petrotogaceae</taxon>
        <taxon>Marinitoga</taxon>
    </lineage>
</organism>
<dbReference type="InterPro" id="IPR051796">
    <property type="entry name" value="ISF_SsuE-like"/>
</dbReference>
<feature type="domain" description="NADPH-dependent FMN reductase-like" evidence="3">
    <location>
        <begin position="1"/>
        <end position="141"/>
    </location>
</feature>
<name>A0ABY8PN64_9BACT</name>
<dbReference type="PANTHER" id="PTHR43278">
    <property type="entry name" value="NAD(P)H-DEPENDENT FMN-CONTAINING OXIDOREDUCTASE YWQN-RELATED"/>
    <property type="match status" value="1"/>
</dbReference>
<evidence type="ECO:0000313" key="4">
    <source>
        <dbReference type="EMBL" id="WGS64087.1"/>
    </source>
</evidence>
<dbReference type="SUPFAM" id="SSF52218">
    <property type="entry name" value="Flavoproteins"/>
    <property type="match status" value="1"/>
</dbReference>
<dbReference type="Pfam" id="PF03358">
    <property type="entry name" value="FMN_red"/>
    <property type="match status" value="1"/>
</dbReference>
<reference evidence="4 5" key="1">
    <citation type="submission" date="2021-02" db="EMBL/GenBank/DDBJ databases">
        <title>Characterization of Marinitoga sp. nov. str. BP5-C20A.</title>
        <authorList>
            <person name="Erauso G."/>
            <person name="Postec A."/>
        </authorList>
    </citation>
    <scope>NUCLEOTIDE SEQUENCE [LARGE SCALE GENOMIC DNA]</scope>
    <source>
        <strain evidence="4 5">BP5-C20A</strain>
    </source>
</reference>
<dbReference type="EMBL" id="CP069362">
    <property type="protein sequence ID" value="WGS64087.1"/>
    <property type="molecule type" value="Genomic_DNA"/>
</dbReference>
<protein>
    <submittedName>
        <fullName evidence="4">NAD(P)H-dependent oxidoreductase</fullName>
    </submittedName>
</protein>
<dbReference type="PANTHER" id="PTHR43278:SF4">
    <property type="entry name" value="NAD(P)H-DEPENDENT FMN-CONTAINING OXIDOREDUCTASE YWQN-RELATED"/>
    <property type="match status" value="1"/>
</dbReference>
<dbReference type="Proteomes" id="UP001232493">
    <property type="component" value="Chromosome"/>
</dbReference>
<evidence type="ECO:0000256" key="1">
    <source>
        <dbReference type="ARBA" id="ARBA00022630"/>
    </source>
</evidence>
<evidence type="ECO:0000259" key="3">
    <source>
        <dbReference type="Pfam" id="PF03358"/>
    </source>
</evidence>
<keyword evidence="5" id="KW-1185">Reference proteome</keyword>
<evidence type="ECO:0000256" key="2">
    <source>
        <dbReference type="ARBA" id="ARBA00022643"/>
    </source>
</evidence>
<keyword evidence="2" id="KW-0288">FMN</keyword>
<keyword evidence="1" id="KW-0285">Flavoprotein</keyword>
<dbReference type="Gene3D" id="3.40.50.360">
    <property type="match status" value="1"/>
</dbReference>
<dbReference type="InterPro" id="IPR029039">
    <property type="entry name" value="Flavoprotein-like_sf"/>
</dbReference>
<sequence>MKIIAINSSMRKGRTYELLTNIGKKLDYDFEIINLKDYKINYCLGCEVCIKKDYCVIKDDVEKLKEKLINADGIIISTPVYIENISGALKTFFDRNCKWVHRSELIGKPVLLVSTTAGSGLKEVLNYLESVVISWGMKPCGKIGRKIQEKKDVSSEELQLFIDNIEGKSKKEIIKLSRLIRFQVQKAMSTNLLDLDKHFWEKNGLIIKSYFYEENTKINPISKFISNQFGKFLSKKIRENAQKVKIQGGDKIG</sequence>
<dbReference type="InterPro" id="IPR005025">
    <property type="entry name" value="FMN_Rdtase-like_dom"/>
</dbReference>
<evidence type="ECO:0000313" key="5">
    <source>
        <dbReference type="Proteomes" id="UP001232493"/>
    </source>
</evidence>
<accession>A0ABY8PN64</accession>